<feature type="compositionally biased region" description="Low complexity" evidence="1">
    <location>
        <begin position="404"/>
        <end position="416"/>
    </location>
</feature>
<feature type="compositionally biased region" description="Low complexity" evidence="1">
    <location>
        <begin position="66"/>
        <end position="76"/>
    </location>
</feature>
<feature type="compositionally biased region" description="Basic and acidic residues" evidence="1">
    <location>
        <begin position="218"/>
        <end position="233"/>
    </location>
</feature>
<gene>
    <name evidence="2" type="ORF">ODALV1_LOCUS29879</name>
</gene>
<comment type="caution">
    <text evidence="2">The sequence shown here is derived from an EMBL/GenBank/DDBJ whole genome shotgun (WGS) entry which is preliminary data.</text>
</comment>
<organism evidence="2 3">
    <name type="scientific">Orchesella dallaii</name>
    <dbReference type="NCBI Taxonomy" id="48710"/>
    <lineage>
        <taxon>Eukaryota</taxon>
        <taxon>Metazoa</taxon>
        <taxon>Ecdysozoa</taxon>
        <taxon>Arthropoda</taxon>
        <taxon>Hexapoda</taxon>
        <taxon>Collembola</taxon>
        <taxon>Entomobryomorpha</taxon>
        <taxon>Entomobryoidea</taxon>
        <taxon>Orchesellidae</taxon>
        <taxon>Orchesellinae</taxon>
        <taxon>Orchesella</taxon>
    </lineage>
</organism>
<feature type="compositionally biased region" description="Basic and acidic residues" evidence="1">
    <location>
        <begin position="353"/>
        <end position="373"/>
    </location>
</feature>
<feature type="compositionally biased region" description="Low complexity" evidence="1">
    <location>
        <begin position="202"/>
        <end position="216"/>
    </location>
</feature>
<keyword evidence="3" id="KW-1185">Reference proteome</keyword>
<sequence>MSYEENGLVTEKSSESECESSNKSNTINNFSSVIVHGLFEGENNNCGNSSAYTTYTSKASIDIDNSSTNTSTSSTTPIIQGLPEIPHKENDSNLISTFGNGILKQEEELGRQYNYLQVESTSTSSSNFNSLSLTTYSSLEGTSLESASSTTVSFLTEIEIIPSCTTTTTSLGEQNLGSLENERSSSLTMESSVGTPPPPAPSTVANEASSSSTTAAEEQDRNKKEVGVDKQDVPGDPSKGSTEAEQEETGTTTTEEGYYDDGDGGDGREVEDYEDDEDTTTLSSEAVVDDIELILMPEMCQDLPSANLSPKLVRVTELKVNIDDVFCDDDDDEDQSSRHEFRSIVDEVCEEDEGKHDEEDDDNYRRRGEDADAGRFSYGEDDVSSGSELIGRKKGASGGGVSGVGLESSKSSSSSGSRRRRSTSGRINSGVQTDITALEEPSALSGYRRKSSGKSSSGRLGLPSGGKKLNWKSELTLLPSKMKVKQAGFNSFESNDERDQYSPRVAKFTSQDTLNLSSQFLKPSTLYRTRNLSRNLNQFASSESTFMLPMSSEQQLSAESPRFRDRVSSSTSGCNFKGTSTSHSYSAYQISSILSGRDGGGGVSGGGGMGMGYGGGGFGGGGVLSSARRQPSSSGYGGMMMSSSNSRNFRSSMPDLNAVNKSYGTMGDSHRRRQPSKSIKHHHPFSSGFRLQKRSSSDEETSSLIDESERCLRSSIDLLLTDELPSPGGDSCFRSTGFGSSSLAATTTGFYSSRRSCSQPILNEMAYPPELKDPSMGSPFLPRKLSDMRCSRWAKVILPNGHVAIVSVKETDEIQDSLIVHTDTGCVINLPFRKVVFAWKSRR</sequence>
<feature type="region of interest" description="Disordered" evidence="1">
    <location>
        <begin position="1"/>
        <end position="24"/>
    </location>
</feature>
<feature type="region of interest" description="Disordered" evidence="1">
    <location>
        <begin position="166"/>
        <end position="285"/>
    </location>
</feature>
<protein>
    <submittedName>
        <fullName evidence="2">Uncharacterized protein</fullName>
    </submittedName>
</protein>
<evidence type="ECO:0000256" key="1">
    <source>
        <dbReference type="SAM" id="MobiDB-lite"/>
    </source>
</evidence>
<evidence type="ECO:0000313" key="2">
    <source>
        <dbReference type="EMBL" id="CAL8143767.1"/>
    </source>
</evidence>
<dbReference type="Proteomes" id="UP001642540">
    <property type="component" value="Unassembled WGS sequence"/>
</dbReference>
<feature type="compositionally biased region" description="Low complexity" evidence="1">
    <location>
        <begin position="453"/>
        <end position="465"/>
    </location>
</feature>
<feature type="compositionally biased region" description="Basic and acidic residues" evidence="1">
    <location>
        <begin position="335"/>
        <end position="345"/>
    </location>
</feature>
<proteinExistence type="predicted"/>
<evidence type="ECO:0000313" key="3">
    <source>
        <dbReference type="Proteomes" id="UP001642540"/>
    </source>
</evidence>
<feature type="region of interest" description="Disordered" evidence="1">
    <location>
        <begin position="326"/>
        <end position="465"/>
    </location>
</feature>
<dbReference type="EMBL" id="CAXLJM020000160">
    <property type="protein sequence ID" value="CAL8143767.1"/>
    <property type="molecule type" value="Genomic_DNA"/>
</dbReference>
<feature type="compositionally biased region" description="Polar residues" evidence="1">
    <location>
        <begin position="166"/>
        <end position="194"/>
    </location>
</feature>
<reference evidence="2 3" key="1">
    <citation type="submission" date="2024-08" db="EMBL/GenBank/DDBJ databases">
        <authorList>
            <person name="Cucini C."/>
            <person name="Frati F."/>
        </authorList>
    </citation>
    <scope>NUCLEOTIDE SEQUENCE [LARGE SCALE GENOMIC DNA]</scope>
</reference>
<accession>A0ABP1S5W0</accession>
<feature type="compositionally biased region" description="Basic residues" evidence="1">
    <location>
        <begin position="670"/>
        <end position="684"/>
    </location>
</feature>
<feature type="compositionally biased region" description="Low complexity" evidence="1">
    <location>
        <begin position="639"/>
        <end position="653"/>
    </location>
</feature>
<feature type="region of interest" description="Disordered" evidence="1">
    <location>
        <begin position="627"/>
        <end position="706"/>
    </location>
</feature>
<feature type="region of interest" description="Disordered" evidence="1">
    <location>
        <begin position="66"/>
        <end position="87"/>
    </location>
</feature>
<name>A0ABP1S5W0_9HEXA</name>